<evidence type="ECO:0000256" key="7">
    <source>
        <dbReference type="ARBA" id="ARBA00023136"/>
    </source>
</evidence>
<evidence type="ECO:0000313" key="11">
    <source>
        <dbReference type="EMBL" id="NSJ48643.1"/>
    </source>
</evidence>
<dbReference type="Proteomes" id="UP001299608">
    <property type="component" value="Unassembled WGS sequence"/>
</dbReference>
<sequence>MENKANQGFFEKVFHLSEHHTDVKTEIIAGITTFMTMAYILAVNPNILSATGMDRGAVFTATALASLVATLLMAAFANYPFVLAPGMGLNAYFAYTVVLQMGYTWQMALAAVFVEGVIFILLSLTNVREAIFNAIPMNLKHAVSAGIGLFIAFIGLQNAKIVVDSATLVSVFSFKGSLEAGTFNSVGITVLLALLGVLITGILVVRNVKGNILWGILITWVLGIICEVTGLYQPNAELGMFSVLPDFSSGLGIPSMASTFFKMDFSGILSLNFVTIMFAFLFVDMFDTLGTLIGVASKADMLDKDGKLPKIRGALLSDAIGTSLGAVFGTSTTTTFVESASGVAEGGRTGLTSVVAAIFFGLSLFLSPIFLAIPSFATAPALIIVGFLMISSVLKIDFNDFTEAIPSYIAIIAMPFMYSISEGIAMGVISYVVINVVTGHAKDKKISLLMYILAVLFVLKYVLI</sequence>
<name>A0AAX1SIL2_9FIRM</name>
<feature type="transmembrane region" description="Helical" evidence="9">
    <location>
        <begin position="27"/>
        <end position="44"/>
    </location>
</feature>
<dbReference type="RefSeq" id="WP_117560231.1">
    <property type="nucleotide sequence ID" value="NZ_BAABZL010000001.1"/>
</dbReference>
<feature type="transmembrane region" description="Helical" evidence="9">
    <location>
        <begin position="103"/>
        <end position="122"/>
    </location>
</feature>
<dbReference type="PIRSF" id="PIRSF005353">
    <property type="entry name" value="PbuG"/>
    <property type="match status" value="1"/>
</dbReference>
<feature type="transmembrane region" description="Helical" evidence="9">
    <location>
        <begin position="408"/>
        <end position="434"/>
    </location>
</feature>
<feature type="transmembrane region" description="Helical" evidence="9">
    <location>
        <begin position="56"/>
        <end position="83"/>
    </location>
</feature>
<reference evidence="11 12" key="1">
    <citation type="journal article" date="2020" name="Cell Host Microbe">
        <title>Functional and Genomic Variation between Human-Derived Isolates of Lachnospiraceae Reveals Inter- and Intra-Species Diversity.</title>
        <authorList>
            <person name="Sorbara M.T."/>
            <person name="Littmann E.R."/>
            <person name="Fontana E."/>
            <person name="Moody T.U."/>
            <person name="Kohout C.E."/>
            <person name="Gjonbalaj M."/>
            <person name="Eaton V."/>
            <person name="Seok R."/>
            <person name="Leiner I.M."/>
            <person name="Pamer E.G."/>
        </authorList>
    </citation>
    <scope>NUCLEOTIDE SEQUENCE [LARGE SCALE GENOMIC DNA]</scope>
    <source>
        <strain evidence="11 12">MSK.1.17</strain>
    </source>
</reference>
<dbReference type="InterPro" id="IPR045018">
    <property type="entry name" value="Azg-like"/>
</dbReference>
<feature type="transmembrane region" description="Helical" evidence="9">
    <location>
        <begin position="142"/>
        <end position="163"/>
    </location>
</feature>
<accession>A0AAX1SIL2</accession>
<keyword evidence="5 8" id="KW-0812">Transmembrane</keyword>
<evidence type="ECO:0000256" key="4">
    <source>
        <dbReference type="ARBA" id="ARBA00022475"/>
    </source>
</evidence>
<evidence type="ECO:0000256" key="6">
    <source>
        <dbReference type="ARBA" id="ARBA00022989"/>
    </source>
</evidence>
<keyword evidence="7 8" id="KW-0472">Membrane</keyword>
<comment type="similarity">
    <text evidence="2 8">Belongs to the nucleobase:cation symporter-2 (NCS2) (TC 2.A.40) family. Azg-like subfamily.</text>
</comment>
<keyword evidence="4 8" id="KW-1003">Cell membrane</keyword>
<proteinExistence type="inferred from homology"/>
<reference evidence="10" key="3">
    <citation type="submission" date="2022-01" db="EMBL/GenBank/DDBJ databases">
        <title>Collection of gut derived symbiotic bacterial strains cultured from healthy donors.</title>
        <authorList>
            <person name="Lin H."/>
            <person name="Kohout C."/>
            <person name="Waligurski E."/>
            <person name="Pamer E.G."/>
        </authorList>
    </citation>
    <scope>NUCLEOTIDE SEQUENCE</scope>
    <source>
        <strain evidence="10">DFI.6.55</strain>
    </source>
</reference>
<reference evidence="11" key="2">
    <citation type="submission" date="2020-02" db="EMBL/GenBank/DDBJ databases">
        <authorList>
            <person name="Littmann E."/>
            <person name="Sorbara M."/>
        </authorList>
    </citation>
    <scope>NUCLEOTIDE SEQUENCE</scope>
    <source>
        <strain evidence="11">MSK.1.17</strain>
    </source>
</reference>
<evidence type="ECO:0000256" key="3">
    <source>
        <dbReference type="ARBA" id="ARBA00022448"/>
    </source>
</evidence>
<gene>
    <name evidence="11" type="ORF">G5B36_07995</name>
    <name evidence="10" type="ORF">L0N08_03475</name>
</gene>
<evidence type="ECO:0000313" key="10">
    <source>
        <dbReference type="EMBL" id="MCG4744467.1"/>
    </source>
</evidence>
<dbReference type="InterPro" id="IPR006043">
    <property type="entry name" value="NCS2"/>
</dbReference>
<feature type="transmembrane region" description="Helical" evidence="9">
    <location>
        <begin position="212"/>
        <end position="232"/>
    </location>
</feature>
<comment type="subcellular location">
    <subcellularLocation>
        <location evidence="1 8">Cell membrane</location>
        <topology evidence="1 8">Multi-pass membrane protein</topology>
    </subcellularLocation>
</comment>
<dbReference type="EMBL" id="JAAITT010000009">
    <property type="protein sequence ID" value="NSJ48643.1"/>
    <property type="molecule type" value="Genomic_DNA"/>
</dbReference>
<dbReference type="GO" id="GO:0005345">
    <property type="term" value="F:purine nucleobase transmembrane transporter activity"/>
    <property type="evidence" value="ECO:0007669"/>
    <property type="project" value="TreeGrafter"/>
</dbReference>
<dbReference type="AlphaFoldDB" id="A0AAX1SIL2"/>
<feature type="transmembrane region" description="Helical" evidence="9">
    <location>
        <begin position="349"/>
        <end position="371"/>
    </location>
</feature>
<dbReference type="GeneID" id="97207927"/>
<dbReference type="EMBL" id="JAKNGE010000003">
    <property type="protein sequence ID" value="MCG4744467.1"/>
    <property type="molecule type" value="Genomic_DNA"/>
</dbReference>
<keyword evidence="12" id="KW-1185">Reference proteome</keyword>
<dbReference type="PANTHER" id="PTHR43337">
    <property type="entry name" value="XANTHINE/URACIL PERMEASE C887.17-RELATED"/>
    <property type="match status" value="1"/>
</dbReference>
<dbReference type="GO" id="GO:0005886">
    <property type="term" value="C:plasma membrane"/>
    <property type="evidence" value="ECO:0007669"/>
    <property type="project" value="UniProtKB-SubCell"/>
</dbReference>
<keyword evidence="6 8" id="KW-1133">Transmembrane helix</keyword>
<feature type="transmembrane region" description="Helical" evidence="9">
    <location>
        <begin position="273"/>
        <end position="295"/>
    </location>
</feature>
<evidence type="ECO:0000256" key="8">
    <source>
        <dbReference type="PIRNR" id="PIRNR005353"/>
    </source>
</evidence>
<dbReference type="Proteomes" id="UP000669239">
    <property type="component" value="Unassembled WGS sequence"/>
</dbReference>
<feature type="transmembrane region" description="Helical" evidence="9">
    <location>
        <begin position="183"/>
        <end position="205"/>
    </location>
</feature>
<evidence type="ECO:0000313" key="12">
    <source>
        <dbReference type="Proteomes" id="UP000669239"/>
    </source>
</evidence>
<evidence type="ECO:0000256" key="5">
    <source>
        <dbReference type="ARBA" id="ARBA00022692"/>
    </source>
</evidence>
<dbReference type="Pfam" id="PF00860">
    <property type="entry name" value="Xan_ur_permease"/>
    <property type="match status" value="1"/>
</dbReference>
<evidence type="ECO:0000256" key="9">
    <source>
        <dbReference type="SAM" id="Phobius"/>
    </source>
</evidence>
<feature type="transmembrane region" description="Helical" evidence="9">
    <location>
        <begin position="377"/>
        <end position="396"/>
    </location>
</feature>
<keyword evidence="3 8" id="KW-0813">Transport</keyword>
<feature type="transmembrane region" description="Helical" evidence="9">
    <location>
        <begin position="446"/>
        <end position="463"/>
    </location>
</feature>
<evidence type="ECO:0000313" key="13">
    <source>
        <dbReference type="Proteomes" id="UP001299608"/>
    </source>
</evidence>
<organism evidence="10 13">
    <name type="scientific">Enterocloster aldenensis</name>
    <dbReference type="NCBI Taxonomy" id="358742"/>
    <lineage>
        <taxon>Bacteria</taxon>
        <taxon>Bacillati</taxon>
        <taxon>Bacillota</taxon>
        <taxon>Clostridia</taxon>
        <taxon>Lachnospirales</taxon>
        <taxon>Lachnospiraceae</taxon>
        <taxon>Enterocloster</taxon>
    </lineage>
</organism>
<dbReference type="PANTHER" id="PTHR43337:SF1">
    <property type="entry name" value="XANTHINE_URACIL PERMEASE C887.17-RELATED"/>
    <property type="match status" value="1"/>
</dbReference>
<evidence type="ECO:0000256" key="2">
    <source>
        <dbReference type="ARBA" id="ARBA00005697"/>
    </source>
</evidence>
<comment type="caution">
    <text evidence="10">The sequence shown here is derived from an EMBL/GenBank/DDBJ whole genome shotgun (WGS) entry which is preliminary data.</text>
</comment>
<protein>
    <submittedName>
        <fullName evidence="10">NCS2 family permease</fullName>
    </submittedName>
</protein>
<evidence type="ECO:0000256" key="1">
    <source>
        <dbReference type="ARBA" id="ARBA00004651"/>
    </source>
</evidence>
<dbReference type="InterPro" id="IPR026033">
    <property type="entry name" value="Azg-like_bact_archaea"/>
</dbReference>